<dbReference type="PANTHER" id="PTHR11274">
    <property type="entry name" value="RAD25/XP-B DNA REPAIR HELICASE"/>
    <property type="match status" value="1"/>
</dbReference>
<dbReference type="PANTHER" id="PTHR11274:SF0">
    <property type="entry name" value="GENERAL TRANSCRIPTION AND DNA REPAIR FACTOR IIH HELICASE SUBUNIT XPB"/>
    <property type="match status" value="1"/>
</dbReference>
<dbReference type="GO" id="GO:0000112">
    <property type="term" value="C:nucleotide-excision repair factor 3 complex"/>
    <property type="evidence" value="ECO:0007669"/>
    <property type="project" value="TreeGrafter"/>
</dbReference>
<evidence type="ECO:0000256" key="5">
    <source>
        <dbReference type="SAM" id="MobiDB-lite"/>
    </source>
</evidence>
<proteinExistence type="predicted"/>
<dbReference type="InterPro" id="IPR050615">
    <property type="entry name" value="ATP-dep_DNA_Helicase"/>
</dbReference>
<evidence type="ECO:0000256" key="2">
    <source>
        <dbReference type="ARBA" id="ARBA00022801"/>
    </source>
</evidence>
<protein>
    <recommendedName>
        <fullName evidence="6">Helicase XPB/Ssl2 N-terminal domain-containing protein</fullName>
    </recommendedName>
</protein>
<dbReference type="Proteomes" id="UP000823749">
    <property type="component" value="Chromosome 7"/>
</dbReference>
<dbReference type="EMBL" id="JACTNZ010000007">
    <property type="protein sequence ID" value="KAG5539635.1"/>
    <property type="molecule type" value="Genomic_DNA"/>
</dbReference>
<reference evidence="7" key="1">
    <citation type="submission" date="2020-08" db="EMBL/GenBank/DDBJ databases">
        <title>Plant Genome Project.</title>
        <authorList>
            <person name="Zhang R.-G."/>
        </authorList>
    </citation>
    <scope>NUCLEOTIDE SEQUENCE</scope>
    <source>
        <strain evidence="7">WSP0</strain>
        <tissue evidence="7">Leaf</tissue>
    </source>
</reference>
<keyword evidence="4" id="KW-0067">ATP-binding</keyword>
<dbReference type="GO" id="GO:0006367">
    <property type="term" value="P:transcription initiation at RNA polymerase II promoter"/>
    <property type="evidence" value="ECO:0007669"/>
    <property type="project" value="TreeGrafter"/>
</dbReference>
<evidence type="ECO:0000313" key="8">
    <source>
        <dbReference type="Proteomes" id="UP000823749"/>
    </source>
</evidence>
<sequence length="274" mass="30436">MVHRPENMHEYNLTPHSLYAEVSVGLETDTIVAVLNKLSKTKLPKEMIDFIYASTANYGKEMHGSDGFTVGKSIGEIENGHNELLIEAELVAAAEEKETHSFEIHPAQVDLVQSFETDQGHLQDRMARGKEEYNAFFYSLVSTDTQVITSLPPPDSGANLSYHGLTEQLAVLGKVLSAADDAVGLELLEEDDDDVTLHKSCVSMKSMSAMLGASGMVYMEYKYGYFLSPFLGFDFSLCNISLSLTERHEQDGKIKSKPQHASKRHHPCLKDRFA</sequence>
<keyword evidence="8" id="KW-1185">Reference proteome</keyword>
<dbReference type="GO" id="GO:0005675">
    <property type="term" value="C:transcription factor TFIIH holo complex"/>
    <property type="evidence" value="ECO:0007669"/>
    <property type="project" value="TreeGrafter"/>
</dbReference>
<gene>
    <name evidence="7" type="ORF">RHGRI_019992</name>
</gene>
<dbReference type="GO" id="GO:0043138">
    <property type="term" value="F:3'-5' DNA helicase activity"/>
    <property type="evidence" value="ECO:0007669"/>
    <property type="project" value="TreeGrafter"/>
</dbReference>
<dbReference type="AlphaFoldDB" id="A0AAV6JHU0"/>
<evidence type="ECO:0000256" key="3">
    <source>
        <dbReference type="ARBA" id="ARBA00022806"/>
    </source>
</evidence>
<dbReference type="InterPro" id="IPR032830">
    <property type="entry name" value="XPB/Ssl2_N"/>
</dbReference>
<organism evidence="7 8">
    <name type="scientific">Rhododendron griersonianum</name>
    <dbReference type="NCBI Taxonomy" id="479676"/>
    <lineage>
        <taxon>Eukaryota</taxon>
        <taxon>Viridiplantae</taxon>
        <taxon>Streptophyta</taxon>
        <taxon>Embryophyta</taxon>
        <taxon>Tracheophyta</taxon>
        <taxon>Spermatophyta</taxon>
        <taxon>Magnoliopsida</taxon>
        <taxon>eudicotyledons</taxon>
        <taxon>Gunneridae</taxon>
        <taxon>Pentapetalae</taxon>
        <taxon>asterids</taxon>
        <taxon>Ericales</taxon>
        <taxon>Ericaceae</taxon>
        <taxon>Ericoideae</taxon>
        <taxon>Rhodoreae</taxon>
        <taxon>Rhododendron</taxon>
    </lineage>
</organism>
<accession>A0AAV6JHU0</accession>
<keyword evidence="2" id="KW-0378">Hydrolase</keyword>
<feature type="region of interest" description="Disordered" evidence="5">
    <location>
        <begin position="250"/>
        <end position="274"/>
    </location>
</feature>
<dbReference type="Pfam" id="PF13625">
    <property type="entry name" value="Helicase_C_3"/>
    <property type="match status" value="1"/>
</dbReference>
<keyword evidence="3" id="KW-0347">Helicase</keyword>
<dbReference type="GO" id="GO:0005524">
    <property type="term" value="F:ATP binding"/>
    <property type="evidence" value="ECO:0007669"/>
    <property type="project" value="UniProtKB-KW"/>
</dbReference>
<comment type="caution">
    <text evidence="7">The sequence shown here is derived from an EMBL/GenBank/DDBJ whole genome shotgun (WGS) entry which is preliminary data.</text>
</comment>
<feature type="compositionally biased region" description="Basic residues" evidence="5">
    <location>
        <begin position="255"/>
        <end position="267"/>
    </location>
</feature>
<evidence type="ECO:0000256" key="1">
    <source>
        <dbReference type="ARBA" id="ARBA00022741"/>
    </source>
</evidence>
<dbReference type="GO" id="GO:0016787">
    <property type="term" value="F:hydrolase activity"/>
    <property type="evidence" value="ECO:0007669"/>
    <property type="project" value="UniProtKB-KW"/>
</dbReference>
<feature type="domain" description="Helicase XPB/Ssl2 N-terminal" evidence="6">
    <location>
        <begin position="3"/>
        <end position="62"/>
    </location>
</feature>
<evidence type="ECO:0000256" key="4">
    <source>
        <dbReference type="ARBA" id="ARBA00022840"/>
    </source>
</evidence>
<keyword evidence="1" id="KW-0547">Nucleotide-binding</keyword>
<dbReference type="GO" id="GO:0097550">
    <property type="term" value="C:transcription preinitiation complex"/>
    <property type="evidence" value="ECO:0007669"/>
    <property type="project" value="TreeGrafter"/>
</dbReference>
<evidence type="ECO:0000259" key="6">
    <source>
        <dbReference type="Pfam" id="PF13625"/>
    </source>
</evidence>
<name>A0AAV6JHU0_9ERIC</name>
<evidence type="ECO:0000313" key="7">
    <source>
        <dbReference type="EMBL" id="KAG5539635.1"/>
    </source>
</evidence>